<dbReference type="GO" id="GO:0008483">
    <property type="term" value="F:transaminase activity"/>
    <property type="evidence" value="ECO:0007669"/>
    <property type="project" value="UniProtKB-KW"/>
</dbReference>
<dbReference type="RefSeq" id="WP_116622164.1">
    <property type="nucleotide sequence ID" value="NZ_QURN01000001.1"/>
</dbReference>
<gene>
    <name evidence="3" type="ORF">DY251_02120</name>
</gene>
<organism evidence="3 4">
    <name type="scientific">Mesorhizobium denitrificans</name>
    <dbReference type="NCBI Taxonomy" id="2294114"/>
    <lineage>
        <taxon>Bacteria</taxon>
        <taxon>Pseudomonadati</taxon>
        <taxon>Pseudomonadota</taxon>
        <taxon>Alphaproteobacteria</taxon>
        <taxon>Hyphomicrobiales</taxon>
        <taxon>Phyllobacteriaceae</taxon>
        <taxon>Mesorhizobium</taxon>
    </lineage>
</organism>
<evidence type="ECO:0000259" key="2">
    <source>
        <dbReference type="Pfam" id="PF00266"/>
    </source>
</evidence>
<dbReference type="AlphaFoldDB" id="A0A371XK08"/>
<evidence type="ECO:0000313" key="3">
    <source>
        <dbReference type="EMBL" id="RFC69543.1"/>
    </source>
</evidence>
<dbReference type="EMBL" id="QURN01000001">
    <property type="protein sequence ID" value="RFC69543.1"/>
    <property type="molecule type" value="Genomic_DNA"/>
</dbReference>
<evidence type="ECO:0000256" key="1">
    <source>
        <dbReference type="ARBA" id="ARBA00022898"/>
    </source>
</evidence>
<keyword evidence="3" id="KW-0032">Aminotransferase</keyword>
<sequence>MHENSTSLARFRDTLLQGDVLAELRAGLIGANARVIGRYGSKDMVYADYVASGRALRQVENFILDEVLPYYANSHTEDSYCGGFVTRLRREARAMVADYCGASADHAVIFTGSGATSGLNRLVSLFGTAEAVAAGKNVRVIVGPYEHHSNILPWRESGAQVVEIDEAAEGGPDLGQLQQALRDTSYDLTVCTMSAASNITGIRSDVLHITRMVKAAGAKMVWDYAGAGPYVPINMSAGVDAEIDAIALSPHKFIGGPGASGLLIVRRDSVATGKPSWPGGGTVKFVSSHWHDYLDNVEAREEAGTPNVIGDIRVALAFIVKHAIGLEEMQAKNREFRQRAFAIWKDIPQMEMLGLPLAERLPIFSFRIRNGKGAYVHQQLVTKMLSDRFGIQARGGCACAGPYAHRLLAIGEEQSDDIRAAILAGDDIKKPGFTRLNFSVLLPDDKVNFIIESVAQLAKDAPLFEDEYTRSAQCVPGSVMPVGAIEKAPRKSGIAAFVARIFA</sequence>
<dbReference type="PANTHER" id="PTHR43686">
    <property type="entry name" value="SULFURTRANSFERASE-RELATED"/>
    <property type="match status" value="1"/>
</dbReference>
<keyword evidence="1" id="KW-0663">Pyridoxal phosphate</keyword>
<dbReference type="Gene3D" id="3.90.1150.10">
    <property type="entry name" value="Aspartate Aminotransferase, domain 1"/>
    <property type="match status" value="1"/>
</dbReference>
<dbReference type="InterPro" id="IPR015422">
    <property type="entry name" value="PyrdxlP-dep_Trfase_small"/>
</dbReference>
<evidence type="ECO:0000313" key="4">
    <source>
        <dbReference type="Proteomes" id="UP000262379"/>
    </source>
</evidence>
<proteinExistence type="predicted"/>
<feature type="domain" description="Aminotransferase class V" evidence="2">
    <location>
        <begin position="45"/>
        <end position="407"/>
    </location>
</feature>
<keyword evidence="3" id="KW-0808">Transferase</keyword>
<protein>
    <submittedName>
        <fullName evidence="3">Aminotransferase class V-fold PLP-dependent enzyme</fullName>
    </submittedName>
</protein>
<dbReference type="SUPFAM" id="SSF53383">
    <property type="entry name" value="PLP-dependent transferases"/>
    <property type="match status" value="1"/>
</dbReference>
<keyword evidence="4" id="KW-1185">Reference proteome</keyword>
<accession>A0A371XK08</accession>
<comment type="caution">
    <text evidence="3">The sequence shown here is derived from an EMBL/GenBank/DDBJ whole genome shotgun (WGS) entry which is preliminary data.</text>
</comment>
<dbReference type="InterPro" id="IPR015421">
    <property type="entry name" value="PyrdxlP-dep_Trfase_major"/>
</dbReference>
<dbReference type="PANTHER" id="PTHR43686:SF1">
    <property type="entry name" value="AMINOTRAN_5 DOMAIN-CONTAINING PROTEIN"/>
    <property type="match status" value="1"/>
</dbReference>
<dbReference type="Pfam" id="PF00266">
    <property type="entry name" value="Aminotran_5"/>
    <property type="match status" value="1"/>
</dbReference>
<reference evidence="4" key="1">
    <citation type="submission" date="2018-08" db="EMBL/GenBank/DDBJ databases">
        <authorList>
            <person name="Im W.T."/>
        </authorList>
    </citation>
    <scope>NUCLEOTIDE SEQUENCE [LARGE SCALE GENOMIC DNA]</scope>
    <source>
        <strain evidence="4">LA-28</strain>
    </source>
</reference>
<dbReference type="Proteomes" id="UP000262379">
    <property type="component" value="Unassembled WGS sequence"/>
</dbReference>
<dbReference type="InterPro" id="IPR015424">
    <property type="entry name" value="PyrdxlP-dep_Trfase"/>
</dbReference>
<dbReference type="InterPro" id="IPR000192">
    <property type="entry name" value="Aminotrans_V_dom"/>
</dbReference>
<name>A0A371XK08_9HYPH</name>
<dbReference type="Gene3D" id="3.40.640.10">
    <property type="entry name" value="Type I PLP-dependent aspartate aminotransferase-like (Major domain)"/>
    <property type="match status" value="1"/>
</dbReference>